<dbReference type="EMBL" id="CM056812">
    <property type="protein sequence ID" value="KAJ8618324.1"/>
    <property type="molecule type" value="Genomic_DNA"/>
</dbReference>
<sequence>MLCCQGTPESSLTGNPEDGFDLQQQIGEEIEEIEDAEHLLWRFLTFRGDGFGESEEISGGVFGDLGVAGLLDRAGAGKHLIAEDLLAGEKIPHGDPHRC</sequence>
<dbReference type="Proteomes" id="UP001234297">
    <property type="component" value="Chromosome 4"/>
</dbReference>
<protein>
    <submittedName>
        <fullName evidence="1">Uncharacterized protein</fullName>
    </submittedName>
</protein>
<comment type="caution">
    <text evidence="1">The sequence shown here is derived from an EMBL/GenBank/DDBJ whole genome shotgun (WGS) entry which is preliminary data.</text>
</comment>
<name>A0ACC2KAZ9_PERAE</name>
<reference evidence="1 2" key="1">
    <citation type="journal article" date="2022" name="Hortic Res">
        <title>A haplotype resolved chromosomal level avocado genome allows analysis of novel avocado genes.</title>
        <authorList>
            <person name="Nath O."/>
            <person name="Fletcher S.J."/>
            <person name="Hayward A."/>
            <person name="Shaw L.M."/>
            <person name="Masouleh A.K."/>
            <person name="Furtado A."/>
            <person name="Henry R.J."/>
            <person name="Mitter N."/>
        </authorList>
    </citation>
    <scope>NUCLEOTIDE SEQUENCE [LARGE SCALE GENOMIC DNA]</scope>
    <source>
        <strain evidence="2">cv. Hass</strain>
    </source>
</reference>
<organism evidence="1 2">
    <name type="scientific">Persea americana</name>
    <name type="common">Avocado</name>
    <dbReference type="NCBI Taxonomy" id="3435"/>
    <lineage>
        <taxon>Eukaryota</taxon>
        <taxon>Viridiplantae</taxon>
        <taxon>Streptophyta</taxon>
        <taxon>Embryophyta</taxon>
        <taxon>Tracheophyta</taxon>
        <taxon>Spermatophyta</taxon>
        <taxon>Magnoliopsida</taxon>
        <taxon>Magnoliidae</taxon>
        <taxon>Laurales</taxon>
        <taxon>Lauraceae</taxon>
        <taxon>Persea</taxon>
    </lineage>
</organism>
<evidence type="ECO:0000313" key="2">
    <source>
        <dbReference type="Proteomes" id="UP001234297"/>
    </source>
</evidence>
<accession>A0ACC2KAZ9</accession>
<keyword evidence="2" id="KW-1185">Reference proteome</keyword>
<proteinExistence type="predicted"/>
<evidence type="ECO:0000313" key="1">
    <source>
        <dbReference type="EMBL" id="KAJ8618324.1"/>
    </source>
</evidence>
<gene>
    <name evidence="1" type="ORF">MRB53_014510</name>
</gene>